<name>A0A8H7C596_AGABI</name>
<protein>
    <submittedName>
        <fullName evidence="1">Uncharacterized protein</fullName>
    </submittedName>
</protein>
<evidence type="ECO:0000313" key="1">
    <source>
        <dbReference type="EMBL" id="KAF7762676.1"/>
    </source>
</evidence>
<accession>A0A8H7C596</accession>
<proteinExistence type="predicted"/>
<dbReference type="AlphaFoldDB" id="A0A8H7C596"/>
<comment type="caution">
    <text evidence="1">The sequence shown here is derived from an EMBL/GenBank/DDBJ whole genome shotgun (WGS) entry which is preliminary data.</text>
</comment>
<gene>
    <name evidence="1" type="ORF">Agabi119p4_9269</name>
</gene>
<organism evidence="1 2">
    <name type="scientific">Agaricus bisporus var. burnettii</name>
    <dbReference type="NCBI Taxonomy" id="192524"/>
    <lineage>
        <taxon>Eukaryota</taxon>
        <taxon>Fungi</taxon>
        <taxon>Dikarya</taxon>
        <taxon>Basidiomycota</taxon>
        <taxon>Agaricomycotina</taxon>
        <taxon>Agaricomycetes</taxon>
        <taxon>Agaricomycetidae</taxon>
        <taxon>Agaricales</taxon>
        <taxon>Agaricineae</taxon>
        <taxon>Agaricaceae</taxon>
        <taxon>Agaricus</taxon>
    </lineage>
</organism>
<reference evidence="1 2" key="1">
    <citation type="journal article" name="Sci. Rep.">
        <title>Telomere-to-telomere assembled and centromere annotated genomes of the two main subspecies of the button mushroom Agaricus bisporus reveal especially polymorphic chromosome ends.</title>
        <authorList>
            <person name="Sonnenberg A.S.M."/>
            <person name="Sedaghat-Telgerd N."/>
            <person name="Lavrijssen B."/>
            <person name="Ohm R.A."/>
            <person name="Hendrickx P.M."/>
            <person name="Scholtmeijer K."/>
            <person name="Baars J.J.P."/>
            <person name="van Peer A."/>
        </authorList>
    </citation>
    <scope>NUCLEOTIDE SEQUENCE [LARGE SCALE GENOMIC DNA]</scope>
    <source>
        <strain evidence="1 2">H119_p4</strain>
    </source>
</reference>
<dbReference type="Proteomes" id="UP000629468">
    <property type="component" value="Unassembled WGS sequence"/>
</dbReference>
<dbReference type="EMBL" id="JABXXO010000012">
    <property type="protein sequence ID" value="KAF7762676.1"/>
    <property type="molecule type" value="Genomic_DNA"/>
</dbReference>
<sequence>MNPPRLPSSNPCVTRLHPLYLASPAADCHWLREQSWIIPLSFVWTELVFDQDVNEAGALRGWLGLPVAAIDLVGGSIRGCGRMEPAFTHVGNDVMYITAVMSCDKNAFISVDANSPFPIRSTNVNAACQVDAFADTAVSNNDAGGRRNANADKPESLFVGDQRTTKIVDSS</sequence>
<evidence type="ECO:0000313" key="2">
    <source>
        <dbReference type="Proteomes" id="UP000629468"/>
    </source>
</evidence>